<evidence type="ECO:0000313" key="3">
    <source>
        <dbReference type="Proteomes" id="UP000324767"/>
    </source>
</evidence>
<reference evidence="2 3" key="1">
    <citation type="submission" date="2019-09" db="EMBL/GenBank/DDBJ databases">
        <title>The hologenome of the rock-dwelling lichen Lasallia pustulata.</title>
        <authorList>
            <person name="Greshake Tzovaras B."/>
            <person name="Segers F."/>
            <person name="Bicker A."/>
            <person name="Dal Grande F."/>
            <person name="Otte J."/>
            <person name="Hankeln T."/>
            <person name="Schmitt I."/>
            <person name="Ebersberger I."/>
        </authorList>
    </citation>
    <scope>NUCLEOTIDE SEQUENCE [LARGE SCALE GENOMIC DNA]</scope>
    <source>
        <strain evidence="2">A1-1</strain>
    </source>
</reference>
<dbReference type="SUPFAM" id="SSF52833">
    <property type="entry name" value="Thioredoxin-like"/>
    <property type="match status" value="1"/>
</dbReference>
<evidence type="ECO:0000259" key="1">
    <source>
        <dbReference type="Pfam" id="PF13409"/>
    </source>
</evidence>
<dbReference type="InterPro" id="IPR036249">
    <property type="entry name" value="Thioredoxin-like_sf"/>
</dbReference>
<dbReference type="PANTHER" id="PTHR32419">
    <property type="entry name" value="GLUTATHIONYL-HYDROQUINONE REDUCTASE"/>
    <property type="match status" value="1"/>
</dbReference>
<dbReference type="OrthoDB" id="2309723at2759"/>
<sequence length="172" mass="20037">MGSVEFPAERDRYHLYIGLFCPFAHRAFLTRELKGLQELLPMSIVKPYPKNDGGWRFPKTDDDYPGSTVDHLFRSEFLHDIYFKSLPSYEGKYSVPLLWCKKTKQIVNNESHDIMRMLNTAFNNFLQQGSKERELNFYPPDLQSQIDDINPRLMGDLNEGVYKAGFASTQED</sequence>
<feature type="domain" description="GST N-terminal" evidence="1">
    <location>
        <begin position="20"/>
        <end position="120"/>
    </location>
</feature>
<dbReference type="EMBL" id="VXIT01000001">
    <property type="protein sequence ID" value="KAA6416062.1"/>
    <property type="molecule type" value="Genomic_DNA"/>
</dbReference>
<dbReference type="PANTHER" id="PTHR32419:SF23">
    <property type="entry name" value="GLUTATHIONE S-TRANSFERASE (EUROFUNG)"/>
    <property type="match status" value="1"/>
</dbReference>
<dbReference type="AlphaFoldDB" id="A0A5M8Q2Y3"/>
<protein>
    <recommendedName>
        <fullName evidence="1">GST N-terminal domain-containing protein</fullName>
    </recommendedName>
</protein>
<accession>A0A5M8Q2Y3</accession>
<dbReference type="InterPro" id="IPR016639">
    <property type="entry name" value="GST_Omega/GSH"/>
</dbReference>
<dbReference type="InterPro" id="IPR004045">
    <property type="entry name" value="Glutathione_S-Trfase_N"/>
</dbReference>
<comment type="caution">
    <text evidence="2">The sequence shown here is derived from an EMBL/GenBank/DDBJ whole genome shotgun (WGS) entry which is preliminary data.</text>
</comment>
<dbReference type="Proteomes" id="UP000324767">
    <property type="component" value="Unassembled WGS sequence"/>
</dbReference>
<dbReference type="Pfam" id="PF13409">
    <property type="entry name" value="GST_N_2"/>
    <property type="match status" value="1"/>
</dbReference>
<proteinExistence type="predicted"/>
<organism evidence="2 3">
    <name type="scientific">Lasallia pustulata</name>
    <dbReference type="NCBI Taxonomy" id="136370"/>
    <lineage>
        <taxon>Eukaryota</taxon>
        <taxon>Fungi</taxon>
        <taxon>Dikarya</taxon>
        <taxon>Ascomycota</taxon>
        <taxon>Pezizomycotina</taxon>
        <taxon>Lecanoromycetes</taxon>
        <taxon>OSLEUM clade</taxon>
        <taxon>Umbilicariomycetidae</taxon>
        <taxon>Umbilicariales</taxon>
        <taxon>Umbilicariaceae</taxon>
        <taxon>Lasallia</taxon>
    </lineage>
</organism>
<evidence type="ECO:0000313" key="2">
    <source>
        <dbReference type="EMBL" id="KAA6416062.1"/>
    </source>
</evidence>
<dbReference type="Gene3D" id="1.20.1050.10">
    <property type="match status" value="1"/>
</dbReference>
<dbReference type="GO" id="GO:0004364">
    <property type="term" value="F:glutathione transferase activity"/>
    <property type="evidence" value="ECO:0007669"/>
    <property type="project" value="InterPro"/>
</dbReference>
<dbReference type="Gene3D" id="3.40.30.10">
    <property type="entry name" value="Glutaredoxin"/>
    <property type="match status" value="1"/>
</dbReference>
<gene>
    <name evidence="2" type="ORF">FRX48_00781</name>
</gene>
<name>A0A5M8Q2Y3_9LECA</name>
<dbReference type="GO" id="GO:0005737">
    <property type="term" value="C:cytoplasm"/>
    <property type="evidence" value="ECO:0007669"/>
    <property type="project" value="TreeGrafter"/>
</dbReference>